<evidence type="ECO:0000256" key="2">
    <source>
        <dbReference type="ARBA" id="ARBA00007347"/>
    </source>
</evidence>
<dbReference type="Proteomes" id="UP001151699">
    <property type="component" value="Chromosome X"/>
</dbReference>
<keyword evidence="4" id="KW-1015">Disulfide bond</keyword>
<evidence type="ECO:0000256" key="3">
    <source>
        <dbReference type="ARBA" id="ARBA00023128"/>
    </source>
</evidence>
<dbReference type="PANTHER" id="PTHR22977:SF1">
    <property type="entry name" value="COX ASSEMBLY MITOCHONDRIAL PROTEIN 2 HOMOLOG"/>
    <property type="match status" value="1"/>
</dbReference>
<evidence type="ECO:0000256" key="5">
    <source>
        <dbReference type="RuleBase" id="RU364104"/>
    </source>
</evidence>
<reference evidence="6" key="1">
    <citation type="submission" date="2022-07" db="EMBL/GenBank/DDBJ databases">
        <authorList>
            <person name="Trinca V."/>
            <person name="Uliana J.V.C."/>
            <person name="Torres T.T."/>
            <person name="Ward R.J."/>
            <person name="Monesi N."/>
        </authorList>
    </citation>
    <scope>NUCLEOTIDE SEQUENCE</scope>
    <source>
        <strain evidence="6">HSMRA1968</strain>
        <tissue evidence="6">Whole embryos</tissue>
    </source>
</reference>
<protein>
    <recommendedName>
        <fullName evidence="5">COX assembly mitochondrial protein</fullName>
    </recommendedName>
</protein>
<comment type="similarity">
    <text evidence="2 5">Belongs to the CMC family.</text>
</comment>
<evidence type="ECO:0000256" key="1">
    <source>
        <dbReference type="ARBA" id="ARBA00004173"/>
    </source>
</evidence>
<evidence type="ECO:0000313" key="7">
    <source>
        <dbReference type="Proteomes" id="UP001151699"/>
    </source>
</evidence>
<organism evidence="6 7">
    <name type="scientific">Pseudolycoriella hygida</name>
    <dbReference type="NCBI Taxonomy" id="35572"/>
    <lineage>
        <taxon>Eukaryota</taxon>
        <taxon>Metazoa</taxon>
        <taxon>Ecdysozoa</taxon>
        <taxon>Arthropoda</taxon>
        <taxon>Hexapoda</taxon>
        <taxon>Insecta</taxon>
        <taxon>Pterygota</taxon>
        <taxon>Neoptera</taxon>
        <taxon>Endopterygota</taxon>
        <taxon>Diptera</taxon>
        <taxon>Nematocera</taxon>
        <taxon>Sciaroidea</taxon>
        <taxon>Sciaridae</taxon>
        <taxon>Pseudolycoriella</taxon>
    </lineage>
</organism>
<gene>
    <name evidence="6" type="primary">cmc2</name>
    <name evidence="6" type="ORF">Bhyg_10247</name>
</gene>
<evidence type="ECO:0000256" key="4">
    <source>
        <dbReference type="ARBA" id="ARBA00023157"/>
    </source>
</evidence>
<evidence type="ECO:0000313" key="6">
    <source>
        <dbReference type="EMBL" id="KAJ6637516.1"/>
    </source>
</evidence>
<dbReference type="PROSITE" id="PS51808">
    <property type="entry name" value="CHCH"/>
    <property type="match status" value="1"/>
</dbReference>
<keyword evidence="3 5" id="KW-0496">Mitochondrion</keyword>
<proteinExistence type="inferred from homology"/>
<keyword evidence="7" id="KW-1185">Reference proteome</keyword>
<sequence length="81" mass="9380">MHGDLSPTIHTPECNLIIKQLQECHAESKVGKFFGKCNKIDKLLVDCLRKERKANQSENLRKSAERQKRIQEKISCEQNSQ</sequence>
<dbReference type="OrthoDB" id="532630at2759"/>
<accession>A0A9Q0RYU3</accession>
<dbReference type="Pfam" id="PF08583">
    <property type="entry name" value="Cmc1"/>
    <property type="match status" value="1"/>
</dbReference>
<dbReference type="AlphaFoldDB" id="A0A9Q0RYU3"/>
<dbReference type="EMBL" id="WJQU01000003">
    <property type="protein sequence ID" value="KAJ6637516.1"/>
    <property type="molecule type" value="Genomic_DNA"/>
</dbReference>
<comment type="caution">
    <text evidence="6">The sequence shown here is derived from an EMBL/GenBank/DDBJ whole genome shotgun (WGS) entry which is preliminary data.</text>
</comment>
<dbReference type="InterPro" id="IPR013892">
    <property type="entry name" value="Cyt_c_biogenesis_Cmc1-like"/>
</dbReference>
<dbReference type="GO" id="GO:0005739">
    <property type="term" value="C:mitochondrion"/>
    <property type="evidence" value="ECO:0007669"/>
    <property type="project" value="UniProtKB-SubCell"/>
</dbReference>
<comment type="subcellular location">
    <subcellularLocation>
        <location evidence="1 5">Mitochondrion</location>
    </subcellularLocation>
</comment>
<dbReference type="PANTHER" id="PTHR22977">
    <property type="entry name" value="COX ASSEMBLY MITOCHONDRIAL PROTEIN"/>
    <property type="match status" value="1"/>
</dbReference>
<name>A0A9Q0RYU3_9DIPT</name>